<keyword evidence="2" id="KW-1185">Reference proteome</keyword>
<dbReference type="AlphaFoldDB" id="A0AAD5VYM6"/>
<gene>
    <name evidence="1" type="ORF">NP233_g3735</name>
</gene>
<proteinExistence type="predicted"/>
<accession>A0AAD5VYM6</accession>
<dbReference type="EMBL" id="JANIEX010000183">
    <property type="protein sequence ID" value="KAJ3571470.1"/>
    <property type="molecule type" value="Genomic_DNA"/>
</dbReference>
<reference evidence="1" key="1">
    <citation type="submission" date="2022-07" db="EMBL/GenBank/DDBJ databases">
        <title>Genome Sequence of Leucocoprinus birnbaumii.</title>
        <authorList>
            <person name="Buettner E."/>
        </authorList>
    </citation>
    <scope>NUCLEOTIDE SEQUENCE</scope>
    <source>
        <strain evidence="1">VT141</strain>
    </source>
</reference>
<evidence type="ECO:0000313" key="2">
    <source>
        <dbReference type="Proteomes" id="UP001213000"/>
    </source>
</evidence>
<evidence type="ECO:0000313" key="1">
    <source>
        <dbReference type="EMBL" id="KAJ3571470.1"/>
    </source>
</evidence>
<dbReference type="Proteomes" id="UP001213000">
    <property type="component" value="Unassembled WGS sequence"/>
</dbReference>
<name>A0AAD5VYM6_9AGAR</name>
<protein>
    <submittedName>
        <fullName evidence="1">Uncharacterized protein</fullName>
    </submittedName>
</protein>
<sequence>MDTAHEAQISDSKLQFKAANTGLIISLLAIGTRLLKEVSRIIISGIIQGLCNNFCPHLCFGDCSLDLNNPGTNRRINISPRPMPNFGSPTLAELEVPWVNKSLLRARAVLLV</sequence>
<organism evidence="1 2">
    <name type="scientific">Leucocoprinus birnbaumii</name>
    <dbReference type="NCBI Taxonomy" id="56174"/>
    <lineage>
        <taxon>Eukaryota</taxon>
        <taxon>Fungi</taxon>
        <taxon>Dikarya</taxon>
        <taxon>Basidiomycota</taxon>
        <taxon>Agaricomycotina</taxon>
        <taxon>Agaricomycetes</taxon>
        <taxon>Agaricomycetidae</taxon>
        <taxon>Agaricales</taxon>
        <taxon>Agaricineae</taxon>
        <taxon>Agaricaceae</taxon>
        <taxon>Leucocoprinus</taxon>
    </lineage>
</organism>
<comment type="caution">
    <text evidence="1">The sequence shown here is derived from an EMBL/GenBank/DDBJ whole genome shotgun (WGS) entry which is preliminary data.</text>
</comment>